<sequence length="183" mass="20856">MEGKEAEKLDTKEKKTGAKKPDAGDKVKKGNPKLNPGLKRKRKKFLLLSQNQLVVTRKVVPKCLYFAKCLDTEDVPLKLLSHDKNPSVSMTILVILSRHHSGKRVVFLKQLSRGLNVCNSFFVRNLVHQFVRIKPSGESKHRGEVKIPNISLVHTLGRRNSAIPVTRRVISPHRETEIREDRE</sequence>
<feature type="non-terminal residue" evidence="2">
    <location>
        <position position="183"/>
    </location>
</feature>
<keyword evidence="3" id="KW-1185">Reference proteome</keyword>
<comment type="caution">
    <text evidence="2">The sequence shown here is derived from an EMBL/GenBank/DDBJ whole genome shotgun (WGS) entry which is preliminary data.</text>
</comment>
<gene>
    <name evidence="2" type="ORF">QTO34_003619</name>
</gene>
<accession>A0AA40HR55</accession>
<protein>
    <submittedName>
        <fullName evidence="2">Uncharacterized protein</fullName>
    </submittedName>
</protein>
<feature type="compositionally biased region" description="Basic and acidic residues" evidence="1">
    <location>
        <begin position="1"/>
        <end position="28"/>
    </location>
</feature>
<evidence type="ECO:0000313" key="2">
    <source>
        <dbReference type="EMBL" id="KAK1335824.1"/>
    </source>
</evidence>
<evidence type="ECO:0000256" key="1">
    <source>
        <dbReference type="SAM" id="MobiDB-lite"/>
    </source>
</evidence>
<dbReference type="EMBL" id="JAULJE010000013">
    <property type="protein sequence ID" value="KAK1335824.1"/>
    <property type="molecule type" value="Genomic_DNA"/>
</dbReference>
<name>A0AA40HR55_CNENI</name>
<proteinExistence type="predicted"/>
<feature type="region of interest" description="Disordered" evidence="1">
    <location>
        <begin position="1"/>
        <end position="37"/>
    </location>
</feature>
<dbReference type="AlphaFoldDB" id="A0AA40HR55"/>
<evidence type="ECO:0000313" key="3">
    <source>
        <dbReference type="Proteomes" id="UP001177744"/>
    </source>
</evidence>
<dbReference type="Proteomes" id="UP001177744">
    <property type="component" value="Unassembled WGS sequence"/>
</dbReference>
<reference evidence="2" key="1">
    <citation type="submission" date="2023-06" db="EMBL/GenBank/DDBJ databases">
        <title>Reference genome for the Northern bat (Eptesicus nilssonii), a most northern bat species.</title>
        <authorList>
            <person name="Laine V.N."/>
            <person name="Pulliainen A.T."/>
            <person name="Lilley T.M."/>
        </authorList>
    </citation>
    <scope>NUCLEOTIDE SEQUENCE</scope>
    <source>
        <strain evidence="2">BLF_Eptnil</strain>
        <tissue evidence="2">Kidney</tissue>
    </source>
</reference>
<organism evidence="2 3">
    <name type="scientific">Cnephaeus nilssonii</name>
    <name type="common">Northern bat</name>
    <name type="synonym">Eptesicus nilssonii</name>
    <dbReference type="NCBI Taxonomy" id="3371016"/>
    <lineage>
        <taxon>Eukaryota</taxon>
        <taxon>Metazoa</taxon>
        <taxon>Chordata</taxon>
        <taxon>Craniata</taxon>
        <taxon>Vertebrata</taxon>
        <taxon>Euteleostomi</taxon>
        <taxon>Mammalia</taxon>
        <taxon>Eutheria</taxon>
        <taxon>Laurasiatheria</taxon>
        <taxon>Chiroptera</taxon>
        <taxon>Yangochiroptera</taxon>
        <taxon>Vespertilionidae</taxon>
        <taxon>Cnephaeus</taxon>
    </lineage>
</organism>